<sequence length="213" mass="24722">MEYSKNQEQILRRLKTRGPQSVKILSNQLDMTTMGVRQHLADLGRKGVVKQTQVEKQTRGRPVRLWKLTKSGHENFTDSDSQITLELIEAVRSSLGEDSLDVIIEERHKPLLRKYKSKMDDAGQTLELRIKKLAELRNQEGYMAEVRLTPTGWLLIENHCPIRSIAESCQQLCQSELEIFRELFRGRGEVERIDHLLAGARRCAYRIIEIHDF</sequence>
<reference evidence="1" key="1">
    <citation type="submission" date="2018-05" db="EMBL/GenBank/DDBJ databases">
        <authorList>
            <person name="Lanie J.A."/>
            <person name="Ng W.-L."/>
            <person name="Kazmierczak K.M."/>
            <person name="Andrzejewski T.M."/>
            <person name="Davidsen T.M."/>
            <person name="Wayne K.J."/>
            <person name="Tettelin H."/>
            <person name="Glass J.I."/>
            <person name="Rusch D."/>
            <person name="Podicherti R."/>
            <person name="Tsui H.-C.T."/>
            <person name="Winkler M.E."/>
        </authorList>
    </citation>
    <scope>NUCLEOTIDE SEQUENCE</scope>
</reference>
<dbReference type="PANTHER" id="PTHR38600:SF2">
    <property type="entry name" value="SLL0088 PROTEIN"/>
    <property type="match status" value="1"/>
</dbReference>
<dbReference type="Gene3D" id="1.10.10.10">
    <property type="entry name" value="Winged helix-like DNA-binding domain superfamily/Winged helix DNA-binding domain"/>
    <property type="match status" value="1"/>
</dbReference>
<dbReference type="EMBL" id="UINC01067955">
    <property type="protein sequence ID" value="SVC00139.1"/>
    <property type="molecule type" value="Genomic_DNA"/>
</dbReference>
<proteinExistence type="predicted"/>
<organism evidence="1">
    <name type="scientific">marine metagenome</name>
    <dbReference type="NCBI Taxonomy" id="408172"/>
    <lineage>
        <taxon>unclassified sequences</taxon>
        <taxon>metagenomes</taxon>
        <taxon>ecological metagenomes</taxon>
    </lineage>
</organism>
<dbReference type="PANTHER" id="PTHR38600">
    <property type="entry name" value="TRANSCRIPTIONAL REGULATORY PROTEIN"/>
    <property type="match status" value="1"/>
</dbReference>
<dbReference type="InterPro" id="IPR036388">
    <property type="entry name" value="WH-like_DNA-bd_sf"/>
</dbReference>
<dbReference type="SUPFAM" id="SSF46785">
    <property type="entry name" value="Winged helix' DNA-binding domain"/>
    <property type="match status" value="1"/>
</dbReference>
<protein>
    <submittedName>
        <fullName evidence="1">Uncharacterized protein</fullName>
    </submittedName>
</protein>
<gene>
    <name evidence="1" type="ORF">METZ01_LOCUS252993</name>
</gene>
<name>A0A382ILH8_9ZZZZ</name>
<dbReference type="InterPro" id="IPR036390">
    <property type="entry name" value="WH_DNA-bd_sf"/>
</dbReference>
<accession>A0A382ILH8</accession>
<evidence type="ECO:0000313" key="1">
    <source>
        <dbReference type="EMBL" id="SVC00139.1"/>
    </source>
</evidence>
<dbReference type="AlphaFoldDB" id="A0A382ILH8"/>